<protein>
    <submittedName>
        <fullName evidence="2">Antibiotic biosynthesis monooxygenase</fullName>
        <ecNumber evidence="2">1.14.-.-</ecNumber>
    </submittedName>
</protein>
<gene>
    <name evidence="2" type="ORF">K6T79_11200</name>
</gene>
<evidence type="ECO:0000259" key="1">
    <source>
        <dbReference type="PROSITE" id="PS51725"/>
    </source>
</evidence>
<evidence type="ECO:0000313" key="3">
    <source>
        <dbReference type="Proteomes" id="UP001299596"/>
    </source>
</evidence>
<keyword evidence="2" id="KW-0503">Monooxygenase</keyword>
<dbReference type="InterPro" id="IPR011008">
    <property type="entry name" value="Dimeric_a/b-barrel"/>
</dbReference>
<dbReference type="EC" id="1.14.-.-" evidence="2"/>
<feature type="domain" description="ABM" evidence="1">
    <location>
        <begin position="3"/>
        <end position="91"/>
    </location>
</feature>
<keyword evidence="2" id="KW-0560">Oxidoreductase</keyword>
<dbReference type="EMBL" id="JAYJJR010000006">
    <property type="protein sequence ID" value="MEB3021614.1"/>
    <property type="molecule type" value="Genomic_DNA"/>
</dbReference>
<keyword evidence="3" id="KW-1185">Reference proteome</keyword>
<dbReference type="GO" id="GO:0004497">
    <property type="term" value="F:monooxygenase activity"/>
    <property type="evidence" value="ECO:0007669"/>
    <property type="project" value="UniProtKB-KW"/>
</dbReference>
<dbReference type="Gene3D" id="3.30.70.100">
    <property type="match status" value="1"/>
</dbReference>
<dbReference type="PANTHER" id="PTHR34474">
    <property type="entry name" value="SIGNAL TRANSDUCTION PROTEIN TRAP"/>
    <property type="match status" value="1"/>
</dbReference>
<dbReference type="RefSeq" id="WP_225405159.1">
    <property type="nucleotide sequence ID" value="NZ_JAYJJR010000006.1"/>
</dbReference>
<evidence type="ECO:0000313" key="2">
    <source>
        <dbReference type="EMBL" id="MEB3021614.1"/>
    </source>
</evidence>
<dbReference type="PANTHER" id="PTHR34474:SF2">
    <property type="entry name" value="SIGNAL TRANSDUCTION PROTEIN TRAP"/>
    <property type="match status" value="1"/>
</dbReference>
<name>A0ABU5XI11_9MYCO</name>
<organism evidence="2 3">
    <name type="scientific">[Mycobacterium] crassicus</name>
    <dbReference type="NCBI Taxonomy" id="2872309"/>
    <lineage>
        <taxon>Bacteria</taxon>
        <taxon>Bacillati</taxon>
        <taxon>Actinomycetota</taxon>
        <taxon>Actinomycetes</taxon>
        <taxon>Mycobacteriales</taxon>
        <taxon>Mycobacteriaceae</taxon>
        <taxon>Mycolicibacter</taxon>
    </lineage>
</organism>
<sequence length="107" mass="11541">MSVVKINVIEVPEGAGPEVEKRFADRADTVANTPGFLGFQLLRPVRGDNRYFVVTKWENDDAYEAWVRDRSEAAHAGYGAPLSTGAANLEFEVVLDVAGTAGTATRA</sequence>
<comment type="caution">
    <text evidence="2">The sequence shown here is derived from an EMBL/GenBank/DDBJ whole genome shotgun (WGS) entry which is preliminary data.</text>
</comment>
<dbReference type="Proteomes" id="UP001299596">
    <property type="component" value="Unassembled WGS sequence"/>
</dbReference>
<dbReference type="InterPro" id="IPR050404">
    <property type="entry name" value="Heme-degrading_MO"/>
</dbReference>
<dbReference type="SUPFAM" id="SSF54909">
    <property type="entry name" value="Dimeric alpha+beta barrel"/>
    <property type="match status" value="1"/>
</dbReference>
<dbReference type="PROSITE" id="PS51725">
    <property type="entry name" value="ABM"/>
    <property type="match status" value="1"/>
</dbReference>
<dbReference type="Pfam" id="PF03992">
    <property type="entry name" value="ABM"/>
    <property type="match status" value="1"/>
</dbReference>
<accession>A0ABU5XI11</accession>
<dbReference type="InterPro" id="IPR007138">
    <property type="entry name" value="ABM_dom"/>
</dbReference>
<reference evidence="2 3" key="1">
    <citation type="submission" date="2023-12" db="EMBL/GenBank/DDBJ databases">
        <title>Description of new species of Mycobacterium terrae complex isolated from sewage at the Sao Paulo Zoological Park Foundation in Brazil.</title>
        <authorList>
            <person name="Romagnoli C.L."/>
            <person name="Conceicao E.C."/>
            <person name="Machado E."/>
            <person name="Barreto L.B.P.F."/>
            <person name="Sharma A."/>
            <person name="Silva N.M."/>
            <person name="Marques L.E."/>
            <person name="Juliana M.A."/>
            <person name="Lourenco M.C.S."/>
            <person name="Digiampietri L.A."/>
            <person name="Suffys P.N."/>
            <person name="Viana-Niero C."/>
        </authorList>
    </citation>
    <scope>NUCLEOTIDE SEQUENCE [LARGE SCALE GENOMIC DNA]</scope>
    <source>
        <strain evidence="2 3">MYC098</strain>
    </source>
</reference>
<proteinExistence type="predicted"/>